<evidence type="ECO:0000313" key="6">
    <source>
        <dbReference type="EMBL" id="PXW85617.1"/>
    </source>
</evidence>
<sequence>MKKFISSLFLALIVLIGLIACGGGNNDEEEATSDNGDDASENTEPAEKVEIAFWHAMSGDNGQALEDIVNKFNEQSDTVEVEAIYQGSYDDSLNKLRAVGGSSEAPAIVQVFEIGTKYMSESGFITPMQEFIDEEDFDVSVLESNILSYYTLDDQLYSMPFNTSNAVMFYNKDKFEAAGLDPENPPKTFSEVKEAAEKLSTDGNYGFTMATIGWFVEQLLANQGALYLDNDNGRGGEATEALVNSEAGVNIFTWLDEMNKAETFTNYGSNWDDPRGPFFAEQVGMYFDSTANTAEVIKNSSFEVGSAPFPVADGMDPQGLVVGGASLWITNQVSEDQQKAAWEFVKFTTQPEVQAEWAAATGYFPITPAAYEEEVLKNIYEEYPQFKVAVTQLENTEVSPATQGALTTVLPEARKIIETELGEMYEGKDPKDAIDDAAKKITDALK</sequence>
<dbReference type="InterPro" id="IPR006059">
    <property type="entry name" value="SBP"/>
</dbReference>
<dbReference type="GO" id="GO:0030313">
    <property type="term" value="C:cell envelope"/>
    <property type="evidence" value="ECO:0007669"/>
    <property type="project" value="UniProtKB-SubCell"/>
</dbReference>
<reference evidence="6 7" key="1">
    <citation type="submission" date="2018-05" db="EMBL/GenBank/DDBJ databases">
        <title>Genomic Encyclopedia of Type Strains, Phase IV (KMG-IV): sequencing the most valuable type-strain genomes for metagenomic binning, comparative biology and taxonomic classification.</title>
        <authorList>
            <person name="Goeker M."/>
        </authorList>
    </citation>
    <scope>NUCLEOTIDE SEQUENCE [LARGE SCALE GENOMIC DNA]</scope>
    <source>
        <strain evidence="6 7">DSM 28556</strain>
    </source>
</reference>
<dbReference type="CDD" id="cd14748">
    <property type="entry name" value="PBP2_UgpB"/>
    <property type="match status" value="1"/>
</dbReference>
<evidence type="ECO:0000256" key="5">
    <source>
        <dbReference type="SAM" id="SignalP"/>
    </source>
</evidence>
<dbReference type="Gene3D" id="3.40.190.10">
    <property type="entry name" value="Periplasmic binding protein-like II"/>
    <property type="match status" value="2"/>
</dbReference>
<keyword evidence="4 5" id="KW-0732">Signal</keyword>
<dbReference type="RefSeq" id="WP_110396075.1">
    <property type="nucleotide sequence ID" value="NZ_JADIJL010000018.1"/>
</dbReference>
<accession>A0A2V3VUM9</accession>
<dbReference type="PANTHER" id="PTHR43649:SF31">
    <property type="entry name" value="SN-GLYCEROL-3-PHOSPHATE-BINDING PERIPLASMIC PROTEIN UGPB"/>
    <property type="match status" value="1"/>
</dbReference>
<comment type="subcellular location">
    <subcellularLocation>
        <location evidence="1">Cell envelope</location>
    </subcellularLocation>
</comment>
<dbReference type="AlphaFoldDB" id="A0A2V3VUM9"/>
<keyword evidence="7" id="KW-1185">Reference proteome</keyword>
<dbReference type="InterPro" id="IPR050490">
    <property type="entry name" value="Bact_solute-bd_prot1"/>
</dbReference>
<feature type="signal peptide" evidence="5">
    <location>
        <begin position="1"/>
        <end position="22"/>
    </location>
</feature>
<name>A0A2V3VUM9_9BACI</name>
<evidence type="ECO:0000256" key="4">
    <source>
        <dbReference type="ARBA" id="ARBA00022729"/>
    </source>
</evidence>
<protein>
    <submittedName>
        <fullName evidence="6">Carbohydrate ABC transporter substrate-binding protein (CUT1 family)</fullName>
    </submittedName>
</protein>
<dbReference type="Pfam" id="PF13416">
    <property type="entry name" value="SBP_bac_8"/>
    <property type="match status" value="1"/>
</dbReference>
<gene>
    <name evidence="6" type="ORF">DFR56_110118</name>
</gene>
<dbReference type="SUPFAM" id="SSF53850">
    <property type="entry name" value="Periplasmic binding protein-like II"/>
    <property type="match status" value="1"/>
</dbReference>
<comment type="caution">
    <text evidence="6">The sequence shown here is derived from an EMBL/GenBank/DDBJ whole genome shotgun (WGS) entry which is preliminary data.</text>
</comment>
<organism evidence="6 7">
    <name type="scientific">Pseudogracilibacillus auburnensis</name>
    <dbReference type="NCBI Taxonomy" id="1494959"/>
    <lineage>
        <taxon>Bacteria</taxon>
        <taxon>Bacillati</taxon>
        <taxon>Bacillota</taxon>
        <taxon>Bacilli</taxon>
        <taxon>Bacillales</taxon>
        <taxon>Bacillaceae</taxon>
        <taxon>Pseudogracilibacillus</taxon>
    </lineage>
</organism>
<dbReference type="Proteomes" id="UP000247978">
    <property type="component" value="Unassembled WGS sequence"/>
</dbReference>
<proteinExistence type="inferred from homology"/>
<keyword evidence="3" id="KW-0813">Transport</keyword>
<comment type="similarity">
    <text evidence="2">Belongs to the bacterial solute-binding protein 1 family.</text>
</comment>
<dbReference type="OrthoDB" id="9795467at2"/>
<evidence type="ECO:0000313" key="7">
    <source>
        <dbReference type="Proteomes" id="UP000247978"/>
    </source>
</evidence>
<evidence type="ECO:0000256" key="3">
    <source>
        <dbReference type="ARBA" id="ARBA00022448"/>
    </source>
</evidence>
<evidence type="ECO:0000256" key="2">
    <source>
        <dbReference type="ARBA" id="ARBA00008520"/>
    </source>
</evidence>
<dbReference type="PANTHER" id="PTHR43649">
    <property type="entry name" value="ARABINOSE-BINDING PROTEIN-RELATED"/>
    <property type="match status" value="1"/>
</dbReference>
<dbReference type="EMBL" id="QJJQ01000010">
    <property type="protein sequence ID" value="PXW85617.1"/>
    <property type="molecule type" value="Genomic_DNA"/>
</dbReference>
<feature type="chain" id="PRO_5039179755" evidence="5">
    <location>
        <begin position="23"/>
        <end position="446"/>
    </location>
</feature>
<evidence type="ECO:0000256" key="1">
    <source>
        <dbReference type="ARBA" id="ARBA00004196"/>
    </source>
</evidence>
<dbReference type="PROSITE" id="PS51257">
    <property type="entry name" value="PROKAR_LIPOPROTEIN"/>
    <property type="match status" value="1"/>
</dbReference>